<dbReference type="SUPFAM" id="SSF54364">
    <property type="entry name" value="Translation initiation factor IF3, N-terminal domain"/>
    <property type="match status" value="1"/>
</dbReference>
<evidence type="ECO:0000313" key="6">
    <source>
        <dbReference type="EMBL" id="VAX08114.1"/>
    </source>
</evidence>
<dbReference type="Gene3D" id="3.30.110.10">
    <property type="entry name" value="Translation initiation factor 3 (IF-3), C-terminal domain"/>
    <property type="match status" value="1"/>
</dbReference>
<dbReference type="FunFam" id="3.30.110.10:FF:000001">
    <property type="entry name" value="Translation initiation factor IF-3"/>
    <property type="match status" value="1"/>
</dbReference>
<dbReference type="HAMAP" id="MF_00080">
    <property type="entry name" value="IF_3"/>
    <property type="match status" value="1"/>
</dbReference>
<dbReference type="GO" id="GO:0043022">
    <property type="term" value="F:ribosome binding"/>
    <property type="evidence" value="ECO:0007669"/>
    <property type="project" value="TreeGrafter"/>
</dbReference>
<dbReference type="PROSITE" id="PS00938">
    <property type="entry name" value="IF3"/>
    <property type="match status" value="1"/>
</dbReference>
<dbReference type="Pfam" id="PF05198">
    <property type="entry name" value="IF3_N"/>
    <property type="match status" value="1"/>
</dbReference>
<dbReference type="InterPro" id="IPR036787">
    <property type="entry name" value="T_IF-3_N_sf"/>
</dbReference>
<evidence type="ECO:0000259" key="4">
    <source>
        <dbReference type="Pfam" id="PF00707"/>
    </source>
</evidence>
<dbReference type="FunFam" id="3.10.20.80:FF:000001">
    <property type="entry name" value="Translation initiation factor IF-3"/>
    <property type="match status" value="1"/>
</dbReference>
<dbReference type="SUPFAM" id="SSF55200">
    <property type="entry name" value="Translation initiation factor IF3, C-terminal domain"/>
    <property type="match status" value="1"/>
</dbReference>
<name>A0A3B1B7Y8_9ZZZZ</name>
<gene>
    <name evidence="6" type="ORF">MNBD_GAMMA26-1745</name>
</gene>
<reference evidence="6" key="1">
    <citation type="submission" date="2018-06" db="EMBL/GenBank/DDBJ databases">
        <authorList>
            <person name="Zhirakovskaya E."/>
        </authorList>
    </citation>
    <scope>NUCLEOTIDE SEQUENCE</scope>
</reference>
<organism evidence="6">
    <name type="scientific">hydrothermal vent metagenome</name>
    <dbReference type="NCBI Taxonomy" id="652676"/>
    <lineage>
        <taxon>unclassified sequences</taxon>
        <taxon>metagenomes</taxon>
        <taxon>ecological metagenomes</taxon>
    </lineage>
</organism>
<dbReference type="NCBIfam" id="TIGR00168">
    <property type="entry name" value="infC"/>
    <property type="match status" value="1"/>
</dbReference>
<dbReference type="InterPro" id="IPR019813">
    <property type="entry name" value="Translation_initiation_fac3_CS"/>
</dbReference>
<dbReference type="AlphaFoldDB" id="A0A3B1B7Y8"/>
<feature type="domain" description="Translation initiation factor 3 C-terminal" evidence="4">
    <location>
        <begin position="90"/>
        <end position="175"/>
    </location>
</feature>
<sequence>MGEPDIAAKNKNRLNNEITAPSVRLIGADGEQVGIVSLAEAKEAAGGAELDLVEIVPNAEPPVCRIMDFGKFVFEQKKQKQLAKKKQKQVQLKEVKFRPGTGEGDYQVKLRNLIRFLNDGDKTKVTMRFRGREHAHRELGLELLQRVEADLAEYGVVEQQAQMEGRQMVMVLSSKKK</sequence>
<evidence type="ECO:0000256" key="3">
    <source>
        <dbReference type="ARBA" id="ARBA00022917"/>
    </source>
</evidence>
<protein>
    <submittedName>
        <fullName evidence="6">Translation initiation factor 3</fullName>
    </submittedName>
</protein>
<dbReference type="GO" id="GO:0003743">
    <property type="term" value="F:translation initiation factor activity"/>
    <property type="evidence" value="ECO:0007669"/>
    <property type="project" value="UniProtKB-KW"/>
</dbReference>
<accession>A0A3B1B7Y8</accession>
<dbReference type="InterPro" id="IPR001288">
    <property type="entry name" value="Translation_initiation_fac_3"/>
</dbReference>
<evidence type="ECO:0000256" key="2">
    <source>
        <dbReference type="ARBA" id="ARBA00022540"/>
    </source>
</evidence>
<comment type="similarity">
    <text evidence="1">Belongs to the IF-3 family.</text>
</comment>
<dbReference type="Gene3D" id="3.10.20.80">
    <property type="entry name" value="Translation initiation factor 3 (IF-3), N-terminal domain"/>
    <property type="match status" value="1"/>
</dbReference>
<dbReference type="InterPro" id="IPR036788">
    <property type="entry name" value="T_IF-3_C_sf"/>
</dbReference>
<keyword evidence="2 6" id="KW-0396">Initiation factor</keyword>
<feature type="domain" description="Translation initiation factor 3 N-terminal" evidence="5">
    <location>
        <begin position="15"/>
        <end position="81"/>
    </location>
</feature>
<dbReference type="EMBL" id="UOFX01000034">
    <property type="protein sequence ID" value="VAX08114.1"/>
    <property type="molecule type" value="Genomic_DNA"/>
</dbReference>
<dbReference type="GO" id="GO:0005829">
    <property type="term" value="C:cytosol"/>
    <property type="evidence" value="ECO:0007669"/>
    <property type="project" value="TreeGrafter"/>
</dbReference>
<dbReference type="InterPro" id="IPR019814">
    <property type="entry name" value="Translation_initiation_fac_3_N"/>
</dbReference>
<proteinExistence type="inferred from homology"/>
<dbReference type="PANTHER" id="PTHR10938:SF0">
    <property type="entry name" value="TRANSLATION INITIATION FACTOR IF-3, MITOCHONDRIAL"/>
    <property type="match status" value="1"/>
</dbReference>
<evidence type="ECO:0000256" key="1">
    <source>
        <dbReference type="ARBA" id="ARBA00005439"/>
    </source>
</evidence>
<dbReference type="GO" id="GO:0032790">
    <property type="term" value="P:ribosome disassembly"/>
    <property type="evidence" value="ECO:0007669"/>
    <property type="project" value="TreeGrafter"/>
</dbReference>
<dbReference type="GO" id="GO:0016020">
    <property type="term" value="C:membrane"/>
    <property type="evidence" value="ECO:0007669"/>
    <property type="project" value="TreeGrafter"/>
</dbReference>
<keyword evidence="3" id="KW-0648">Protein biosynthesis</keyword>
<dbReference type="Pfam" id="PF00707">
    <property type="entry name" value="IF3_C"/>
    <property type="match status" value="1"/>
</dbReference>
<evidence type="ECO:0000259" key="5">
    <source>
        <dbReference type="Pfam" id="PF05198"/>
    </source>
</evidence>
<dbReference type="PANTHER" id="PTHR10938">
    <property type="entry name" value="TRANSLATION INITIATION FACTOR IF-3"/>
    <property type="match status" value="1"/>
</dbReference>
<dbReference type="InterPro" id="IPR019815">
    <property type="entry name" value="Translation_initiation_fac_3_C"/>
</dbReference>